<evidence type="ECO:0000313" key="4">
    <source>
        <dbReference type="Proteomes" id="UP000422644"/>
    </source>
</evidence>
<dbReference type="RefSeq" id="WP_155282795.1">
    <property type="nucleotide sequence ID" value="NZ_AP019831.1"/>
</dbReference>
<feature type="transmembrane region" description="Helical" evidence="2">
    <location>
        <begin position="154"/>
        <end position="182"/>
    </location>
</feature>
<evidence type="ECO:0000313" key="3">
    <source>
        <dbReference type="EMBL" id="BBM45304.1"/>
    </source>
</evidence>
<keyword evidence="4" id="KW-1185">Reference proteome</keyword>
<keyword evidence="1" id="KW-0175">Coiled coil</keyword>
<dbReference type="AlphaFoldDB" id="A0A510K1D0"/>
<dbReference type="Proteomes" id="UP000422644">
    <property type="component" value="Chromosome"/>
</dbReference>
<dbReference type="OrthoDB" id="82466at2"/>
<feature type="coiled-coil region" evidence="1">
    <location>
        <begin position="3"/>
        <end position="34"/>
    </location>
</feature>
<gene>
    <name evidence="3" type="ORF">JMUB3870_1423</name>
</gene>
<evidence type="ECO:0000256" key="2">
    <source>
        <dbReference type="SAM" id="Phobius"/>
    </source>
</evidence>
<reference evidence="3 4" key="1">
    <citation type="submission" date="2019-07" db="EMBL/GenBank/DDBJ databases">
        <title>Complete Genome Sequence of Leptotrichia trevisanii Strain JMUB3870.</title>
        <authorList>
            <person name="Watanabe S."/>
            <person name="Cui L."/>
        </authorList>
    </citation>
    <scope>NUCLEOTIDE SEQUENCE [LARGE SCALE GENOMIC DNA]</scope>
    <source>
        <strain evidence="3 4">JMUB3870</strain>
    </source>
</reference>
<keyword evidence="2" id="KW-1133">Transmembrane helix</keyword>
<name>A0A510K1D0_9FUSO</name>
<keyword evidence="2" id="KW-0812">Transmembrane</keyword>
<feature type="transmembrane region" description="Helical" evidence="2">
    <location>
        <begin position="103"/>
        <end position="120"/>
    </location>
</feature>
<organism evidence="3 4">
    <name type="scientific">Leptotrichia trevisanii</name>
    <dbReference type="NCBI Taxonomy" id="109328"/>
    <lineage>
        <taxon>Bacteria</taxon>
        <taxon>Fusobacteriati</taxon>
        <taxon>Fusobacteriota</taxon>
        <taxon>Fusobacteriia</taxon>
        <taxon>Fusobacteriales</taxon>
        <taxon>Leptotrichiaceae</taxon>
        <taxon>Leptotrichia</taxon>
    </lineage>
</organism>
<evidence type="ECO:0000256" key="1">
    <source>
        <dbReference type="SAM" id="Coils"/>
    </source>
</evidence>
<proteinExistence type="predicted"/>
<protein>
    <recommendedName>
        <fullName evidence="5">DUF5362 domain-containing protein</fullName>
    </recommendedName>
</protein>
<dbReference type="EMBL" id="AP019831">
    <property type="protein sequence ID" value="BBM45304.1"/>
    <property type="molecule type" value="Genomic_DNA"/>
</dbReference>
<dbReference type="InterPro" id="IPR035287">
    <property type="entry name" value="DUF5362"/>
</dbReference>
<keyword evidence="2" id="KW-0472">Membrane</keyword>
<sequence>MNLDNNKNETDFLNEEKNNENNQSEHHFNNLEKLNEIRNEVTNNFNDKKEGSNSFQTAVNTVTESITLTLDPVTIKNMKFIATVLKIFSILGMISGVLQSLMFFFIIPLVTGIFTIVIALKFSKSASFLEEAVLMNDENKLKSYFNEQAKALKLYIIFIIVSIVLTIIYCVFIFSIVLTGVLNHPDYSRYSY</sequence>
<dbReference type="Pfam" id="PF17319">
    <property type="entry name" value="DUF5362"/>
    <property type="match status" value="1"/>
</dbReference>
<feature type="transmembrane region" description="Helical" evidence="2">
    <location>
        <begin position="80"/>
        <end position="97"/>
    </location>
</feature>
<accession>A0A510K1D0</accession>
<evidence type="ECO:0008006" key="5">
    <source>
        <dbReference type="Google" id="ProtNLM"/>
    </source>
</evidence>